<name>A0A511B3T2_9PROT</name>
<reference evidence="1 2" key="1">
    <citation type="submission" date="2019-07" db="EMBL/GenBank/DDBJ databases">
        <title>Whole genome shotgun sequence of Gluconobacter kanchanaburiensis NBRC 103587.</title>
        <authorList>
            <person name="Hosoyama A."/>
            <person name="Uohara A."/>
            <person name="Ohji S."/>
            <person name="Ichikawa N."/>
        </authorList>
    </citation>
    <scope>NUCLEOTIDE SEQUENCE [LARGE SCALE GENOMIC DNA]</scope>
    <source>
        <strain evidence="1 2">NBRC 103587</strain>
    </source>
</reference>
<dbReference type="Proteomes" id="UP000321079">
    <property type="component" value="Unassembled WGS sequence"/>
</dbReference>
<comment type="caution">
    <text evidence="1">The sequence shown here is derived from an EMBL/GenBank/DDBJ whole genome shotgun (WGS) entry which is preliminary data.</text>
</comment>
<evidence type="ECO:0000313" key="1">
    <source>
        <dbReference type="EMBL" id="GEK95100.1"/>
    </source>
</evidence>
<keyword evidence="2" id="KW-1185">Reference proteome</keyword>
<dbReference type="EMBL" id="BJVA01000001">
    <property type="protein sequence ID" value="GEK95100.1"/>
    <property type="molecule type" value="Genomic_DNA"/>
</dbReference>
<protein>
    <submittedName>
        <fullName evidence="1">Uncharacterized protein</fullName>
    </submittedName>
</protein>
<sequence>MIGRMRMNDGQYHGSQIPTLEPQREFTADLTTRLTTAEPCHNFYTAPVPRSSPLHEVMQPLERFLNDISMQIQSRIHFHLSAGQPLPARIVQPRCPNSYGQF</sequence>
<accession>A0A511B3T2</accession>
<organism evidence="1 2">
    <name type="scientific">Gluconobacter kanchanaburiensis NBRC 103587</name>
    <dbReference type="NCBI Taxonomy" id="1307948"/>
    <lineage>
        <taxon>Bacteria</taxon>
        <taxon>Pseudomonadati</taxon>
        <taxon>Pseudomonadota</taxon>
        <taxon>Alphaproteobacteria</taxon>
        <taxon>Acetobacterales</taxon>
        <taxon>Acetobacteraceae</taxon>
        <taxon>Gluconobacter</taxon>
    </lineage>
</organism>
<evidence type="ECO:0000313" key="2">
    <source>
        <dbReference type="Proteomes" id="UP000321079"/>
    </source>
</evidence>
<dbReference type="AlphaFoldDB" id="A0A511B3T2"/>
<gene>
    <name evidence="1" type="ORF">GKA01_02970</name>
</gene>
<proteinExistence type="predicted"/>